<evidence type="ECO:0000256" key="3">
    <source>
        <dbReference type="ARBA" id="ARBA00022692"/>
    </source>
</evidence>
<dbReference type="Proteomes" id="UP000301751">
    <property type="component" value="Unassembled WGS sequence"/>
</dbReference>
<dbReference type="AlphaFoldDB" id="A0A480AKB8"/>
<reference evidence="9" key="1">
    <citation type="submission" date="2019-03" db="EMBL/GenBank/DDBJ databases">
        <title>Aquabacterium pictum sp.nov., the first bacteriochlorophyll a-containing freshwater bacterium in the genus Aquabacterium of the class Betaproteobacteria.</title>
        <authorList>
            <person name="Hirose S."/>
            <person name="Tank M."/>
            <person name="Hara E."/>
            <person name="Tamaki H."/>
            <person name="Takaichi S."/>
            <person name="Haruta S."/>
            <person name="Hanada S."/>
        </authorList>
    </citation>
    <scope>NUCLEOTIDE SEQUENCE [LARGE SCALE GENOMIC DNA]</scope>
    <source>
        <strain evidence="9">W35</strain>
    </source>
</reference>
<sequence>MNFLTQLKRLLAATVAGFLMAGPALAADQGTAAEAEAMVKKAVAYIKANGPEKAYEEFTNGKSFKDRDLYIIVYDLNGKNLAQGANPKLVGKDLIGLKDPNGRLIIKEFVDTAKDKGKGWVEGYKFLNPVSQKIEGKAMYLERHGDTLVGCGIYKG</sequence>
<evidence type="ECO:0000313" key="9">
    <source>
        <dbReference type="Proteomes" id="UP000301751"/>
    </source>
</evidence>
<dbReference type="Pfam" id="PF17200">
    <property type="entry name" value="sCache_2"/>
    <property type="match status" value="1"/>
</dbReference>
<name>A0A480AKB8_9BURK</name>
<keyword evidence="3" id="KW-0812">Transmembrane</keyword>
<keyword evidence="2" id="KW-1003">Cell membrane</keyword>
<evidence type="ECO:0000256" key="6">
    <source>
        <dbReference type="SAM" id="SignalP"/>
    </source>
</evidence>
<keyword evidence="5" id="KW-0472">Membrane</keyword>
<dbReference type="Gene3D" id="3.30.450.20">
    <property type="entry name" value="PAS domain"/>
    <property type="match status" value="1"/>
</dbReference>
<feature type="chain" id="PRO_5019738671" description="Single Cache domain-containing protein" evidence="6">
    <location>
        <begin position="27"/>
        <end position="156"/>
    </location>
</feature>
<dbReference type="EMBL" id="BJCL01000002">
    <property type="protein sequence ID" value="GCL62179.1"/>
    <property type="molecule type" value="Genomic_DNA"/>
</dbReference>
<comment type="subcellular location">
    <subcellularLocation>
        <location evidence="1">Cell membrane</location>
        <topology evidence="1">Multi-pass membrane protein</topology>
    </subcellularLocation>
</comment>
<evidence type="ECO:0000256" key="5">
    <source>
        <dbReference type="ARBA" id="ARBA00023136"/>
    </source>
</evidence>
<evidence type="ECO:0000259" key="7">
    <source>
        <dbReference type="SMART" id="SM01049"/>
    </source>
</evidence>
<dbReference type="InterPro" id="IPR033480">
    <property type="entry name" value="sCache_2"/>
</dbReference>
<accession>A0A480AKB8</accession>
<feature type="domain" description="Single Cache" evidence="7">
    <location>
        <begin position="24"/>
        <end position="107"/>
    </location>
</feature>
<keyword evidence="6" id="KW-0732">Signal</keyword>
<protein>
    <recommendedName>
        <fullName evidence="7">Single Cache domain-containing protein</fullName>
    </recommendedName>
</protein>
<evidence type="ECO:0000256" key="2">
    <source>
        <dbReference type="ARBA" id="ARBA00022475"/>
    </source>
</evidence>
<evidence type="ECO:0000256" key="1">
    <source>
        <dbReference type="ARBA" id="ARBA00004651"/>
    </source>
</evidence>
<keyword evidence="4" id="KW-1133">Transmembrane helix</keyword>
<feature type="signal peptide" evidence="6">
    <location>
        <begin position="1"/>
        <end position="26"/>
    </location>
</feature>
<proteinExistence type="predicted"/>
<dbReference type="GO" id="GO:0005886">
    <property type="term" value="C:plasma membrane"/>
    <property type="evidence" value="ECO:0007669"/>
    <property type="project" value="UniProtKB-SubCell"/>
</dbReference>
<comment type="caution">
    <text evidence="8">The sequence shown here is derived from an EMBL/GenBank/DDBJ whole genome shotgun (WGS) entry which is preliminary data.</text>
</comment>
<evidence type="ECO:0000256" key="4">
    <source>
        <dbReference type="ARBA" id="ARBA00022989"/>
    </source>
</evidence>
<evidence type="ECO:0000313" key="8">
    <source>
        <dbReference type="EMBL" id="GCL62179.1"/>
    </source>
</evidence>
<dbReference type="RefSeq" id="WP_228026973.1">
    <property type="nucleotide sequence ID" value="NZ_BJCL01000002.1"/>
</dbReference>
<organism evidence="8 9">
    <name type="scientific">Pseudaquabacterium pictum</name>
    <dbReference type="NCBI Taxonomy" id="2315236"/>
    <lineage>
        <taxon>Bacteria</taxon>
        <taxon>Pseudomonadati</taxon>
        <taxon>Pseudomonadota</taxon>
        <taxon>Betaproteobacteria</taxon>
        <taxon>Burkholderiales</taxon>
        <taxon>Sphaerotilaceae</taxon>
        <taxon>Pseudaquabacterium</taxon>
    </lineage>
</organism>
<dbReference type="SMART" id="SM01049">
    <property type="entry name" value="Cache_2"/>
    <property type="match status" value="1"/>
</dbReference>
<gene>
    <name evidence="8" type="ORF">AQPW35_12600</name>
</gene>
<keyword evidence="9" id="KW-1185">Reference proteome</keyword>